<reference evidence="3" key="1">
    <citation type="journal article" date="2019" name="Int. J. Syst. Evol. Microbiol.">
        <title>The Global Catalogue of Microorganisms (GCM) 10K type strain sequencing project: providing services to taxonomists for standard genome sequencing and annotation.</title>
        <authorList>
            <consortium name="The Broad Institute Genomics Platform"/>
            <consortium name="The Broad Institute Genome Sequencing Center for Infectious Disease"/>
            <person name="Wu L."/>
            <person name="Ma J."/>
        </authorList>
    </citation>
    <scope>NUCLEOTIDE SEQUENCE [LARGE SCALE GENOMIC DNA]</scope>
    <source>
        <strain evidence="3">CGMCC 4.1622</strain>
    </source>
</reference>
<feature type="non-terminal residue" evidence="2">
    <location>
        <position position="1"/>
    </location>
</feature>
<name>A0ABW0VJX3_9ACTN</name>
<evidence type="ECO:0008006" key="4">
    <source>
        <dbReference type="Google" id="ProtNLM"/>
    </source>
</evidence>
<feature type="region of interest" description="Disordered" evidence="1">
    <location>
        <begin position="1"/>
        <end position="42"/>
    </location>
</feature>
<protein>
    <recommendedName>
        <fullName evidence="4">Lipoprotein</fullName>
    </recommendedName>
</protein>
<dbReference type="PANTHER" id="PTHR39335">
    <property type="entry name" value="BLL4220 PROTEIN"/>
    <property type="match status" value="1"/>
</dbReference>
<dbReference type="EMBL" id="JBHSOC010000093">
    <property type="protein sequence ID" value="MFC5646185.1"/>
    <property type="molecule type" value="Genomic_DNA"/>
</dbReference>
<evidence type="ECO:0000256" key="1">
    <source>
        <dbReference type="SAM" id="MobiDB-lite"/>
    </source>
</evidence>
<gene>
    <name evidence="2" type="ORF">ACFPZF_33150</name>
</gene>
<dbReference type="InterPro" id="IPR005297">
    <property type="entry name" value="Lipoprotein_repeat"/>
</dbReference>
<sequence length="163" mass="15692">SAPASAGSPGAAASPGASGAPAASAAPGASPSPAASAVPSGPGTAVSLASVGRLGPILVDAQGRTLYLYGADTSVRTTCTGECADYWPPVTTTGVPVAGQGVDDGLLGAAPLGNGLFQVLYKGHPLYHCSTDQVSGDTSGQETEDFAGTWYTVNALGDAVQGG</sequence>
<dbReference type="Pfam" id="PF03640">
    <property type="entry name" value="Lipoprotein_15"/>
    <property type="match status" value="2"/>
</dbReference>
<dbReference type="Proteomes" id="UP001596066">
    <property type="component" value="Unassembled WGS sequence"/>
</dbReference>
<evidence type="ECO:0000313" key="3">
    <source>
        <dbReference type="Proteomes" id="UP001596066"/>
    </source>
</evidence>
<accession>A0ABW0VJX3</accession>
<dbReference type="RefSeq" id="WP_380232357.1">
    <property type="nucleotide sequence ID" value="NZ_JBHSOC010000093.1"/>
</dbReference>
<evidence type="ECO:0000313" key="2">
    <source>
        <dbReference type="EMBL" id="MFC5646185.1"/>
    </source>
</evidence>
<dbReference type="PANTHER" id="PTHR39335:SF1">
    <property type="entry name" value="BLL4220 PROTEIN"/>
    <property type="match status" value="1"/>
</dbReference>
<proteinExistence type="predicted"/>
<organism evidence="2 3">
    <name type="scientific">Kitasatospora cinereorecta</name>
    <dbReference type="NCBI Taxonomy" id="285560"/>
    <lineage>
        <taxon>Bacteria</taxon>
        <taxon>Bacillati</taxon>
        <taxon>Actinomycetota</taxon>
        <taxon>Actinomycetes</taxon>
        <taxon>Kitasatosporales</taxon>
        <taxon>Streptomycetaceae</taxon>
        <taxon>Kitasatospora</taxon>
    </lineage>
</organism>
<keyword evidence="3" id="KW-1185">Reference proteome</keyword>
<comment type="caution">
    <text evidence="2">The sequence shown here is derived from an EMBL/GenBank/DDBJ whole genome shotgun (WGS) entry which is preliminary data.</text>
</comment>